<evidence type="ECO:0000256" key="1">
    <source>
        <dbReference type="PROSITE-ProRule" id="PRU01076"/>
    </source>
</evidence>
<dbReference type="Pfam" id="PF04014">
    <property type="entry name" value="MazE_antitoxin"/>
    <property type="match status" value="1"/>
</dbReference>
<reference evidence="3" key="1">
    <citation type="submission" date="2019-12" db="EMBL/GenBank/DDBJ databases">
        <title>Comparative genomics gives insights into the taxonomy of the Azoarcus-Aromatoleum group and reveals separate origins of nif in the plant-associated Azoarcus and non-plant-associated Aromatoleum sub-groups.</title>
        <authorList>
            <person name="Lafos M."/>
            <person name="Maluk M."/>
            <person name="Batista M."/>
            <person name="Junghare M."/>
            <person name="Carmona M."/>
            <person name="Faoro H."/>
            <person name="Cruz L.M."/>
            <person name="Battistoni F."/>
            <person name="De Souza E."/>
            <person name="Pedrosa F."/>
            <person name="Chen W.-M."/>
            <person name="Poole P.S."/>
            <person name="Dixon R.A."/>
            <person name="James E.K."/>
        </authorList>
    </citation>
    <scope>NUCLEOTIDE SEQUENCE</scope>
    <source>
        <strain evidence="3">LuFRes1</strain>
    </source>
</reference>
<dbReference type="SMART" id="SM00966">
    <property type="entry name" value="SpoVT_AbrB"/>
    <property type="match status" value="1"/>
</dbReference>
<name>A0ABX1PQU7_9RHOO</name>
<keyword evidence="4" id="KW-1185">Reference proteome</keyword>
<feature type="domain" description="SpoVT-AbrB" evidence="2">
    <location>
        <begin position="3"/>
        <end position="46"/>
    </location>
</feature>
<sequence length="78" mass="8786">MRTTVRKIGNSRGVLIPSLLLAECKIGDEVEMRLEGARIIIEPVRVSRAGWFDGYRPEADTDAWNGLPVEADTGDWEW</sequence>
<dbReference type="SUPFAM" id="SSF89447">
    <property type="entry name" value="AbrB/MazE/MraZ-like"/>
    <property type="match status" value="1"/>
</dbReference>
<evidence type="ECO:0000313" key="3">
    <source>
        <dbReference type="EMBL" id="NMG26968.1"/>
    </source>
</evidence>
<dbReference type="PROSITE" id="PS51740">
    <property type="entry name" value="SPOVT_ABRB"/>
    <property type="match status" value="1"/>
</dbReference>
<evidence type="ECO:0000313" key="4">
    <source>
        <dbReference type="Proteomes" id="UP000615989"/>
    </source>
</evidence>
<comment type="caution">
    <text evidence="3">The sequence shown here is derived from an EMBL/GenBank/DDBJ whole genome shotgun (WGS) entry which is preliminary data.</text>
</comment>
<dbReference type="Gene3D" id="2.10.260.10">
    <property type="match status" value="1"/>
</dbReference>
<organism evidence="3 4">
    <name type="scientific">Aromatoleum anaerobium</name>
    <dbReference type="NCBI Taxonomy" id="182180"/>
    <lineage>
        <taxon>Bacteria</taxon>
        <taxon>Pseudomonadati</taxon>
        <taxon>Pseudomonadota</taxon>
        <taxon>Betaproteobacteria</taxon>
        <taxon>Rhodocyclales</taxon>
        <taxon>Rhodocyclaceae</taxon>
        <taxon>Aromatoleum</taxon>
    </lineage>
</organism>
<dbReference type="InterPro" id="IPR007159">
    <property type="entry name" value="SpoVT-AbrB_dom"/>
</dbReference>
<accession>A0ABX1PQU7</accession>
<dbReference type="Proteomes" id="UP000615989">
    <property type="component" value="Unassembled WGS sequence"/>
</dbReference>
<gene>
    <name evidence="3" type="ORF">GO606_20130</name>
</gene>
<dbReference type="InterPro" id="IPR037914">
    <property type="entry name" value="SpoVT-AbrB_sf"/>
</dbReference>
<dbReference type="RefSeq" id="WP_169120527.1">
    <property type="nucleotide sequence ID" value="NZ_WTVG02000038.1"/>
</dbReference>
<evidence type="ECO:0000259" key="2">
    <source>
        <dbReference type="PROSITE" id="PS51740"/>
    </source>
</evidence>
<dbReference type="EMBL" id="WTVG01000113">
    <property type="protein sequence ID" value="NMG26968.1"/>
    <property type="molecule type" value="Genomic_DNA"/>
</dbReference>
<protein>
    <recommendedName>
        <fullName evidence="2">SpoVT-AbrB domain-containing protein</fullName>
    </recommendedName>
</protein>
<keyword evidence="1" id="KW-0238">DNA-binding</keyword>
<proteinExistence type="predicted"/>